<name>A0AAN8Q8E6_PATCE</name>
<dbReference type="Proteomes" id="UP001347796">
    <property type="component" value="Unassembled WGS sequence"/>
</dbReference>
<evidence type="ECO:0000313" key="1">
    <source>
        <dbReference type="EMBL" id="KAK6191612.1"/>
    </source>
</evidence>
<comment type="caution">
    <text evidence="1">The sequence shown here is derived from an EMBL/GenBank/DDBJ whole genome shotgun (WGS) entry which is preliminary data.</text>
</comment>
<evidence type="ECO:0000313" key="2">
    <source>
        <dbReference type="Proteomes" id="UP001347796"/>
    </source>
</evidence>
<accession>A0AAN8Q8E6</accession>
<protein>
    <submittedName>
        <fullName evidence="1">Uncharacterized protein</fullName>
    </submittedName>
</protein>
<keyword evidence="2" id="KW-1185">Reference proteome</keyword>
<reference evidence="1 2" key="1">
    <citation type="submission" date="2024-01" db="EMBL/GenBank/DDBJ databases">
        <title>The genome of the rayed Mediterranean limpet Patella caerulea (Linnaeus, 1758).</title>
        <authorList>
            <person name="Anh-Thu Weber A."/>
            <person name="Halstead-Nussloch G."/>
        </authorList>
    </citation>
    <scope>NUCLEOTIDE SEQUENCE [LARGE SCALE GENOMIC DNA]</scope>
    <source>
        <strain evidence="1">AATW-2023a</strain>
        <tissue evidence="1">Whole specimen</tissue>
    </source>
</reference>
<dbReference type="EMBL" id="JAZGQO010000002">
    <property type="protein sequence ID" value="KAK6191612.1"/>
    <property type="molecule type" value="Genomic_DNA"/>
</dbReference>
<gene>
    <name evidence="1" type="ORF">SNE40_003256</name>
</gene>
<sequence length="71" mass="8301">MPKISQEDTARLTDLDSDAKECLNWADDLTEDEAVDIPEWAMNRNLFFNRQRINAKSYFMDVVFGLATVWE</sequence>
<organism evidence="1 2">
    <name type="scientific">Patella caerulea</name>
    <name type="common">Rayed Mediterranean limpet</name>
    <dbReference type="NCBI Taxonomy" id="87958"/>
    <lineage>
        <taxon>Eukaryota</taxon>
        <taxon>Metazoa</taxon>
        <taxon>Spiralia</taxon>
        <taxon>Lophotrochozoa</taxon>
        <taxon>Mollusca</taxon>
        <taxon>Gastropoda</taxon>
        <taxon>Patellogastropoda</taxon>
        <taxon>Patelloidea</taxon>
        <taxon>Patellidae</taxon>
        <taxon>Patella</taxon>
    </lineage>
</organism>
<dbReference type="AlphaFoldDB" id="A0AAN8Q8E6"/>
<proteinExistence type="predicted"/>